<reference evidence="8 9" key="2">
    <citation type="journal article" date="2012" name="Open Biol.">
        <title>Characteristics of nucleosomes and linker DNA regions on the genome of the basidiomycete Mixia osmundae revealed by mono- and dinucleosome mapping.</title>
        <authorList>
            <person name="Nishida H."/>
            <person name="Kondo S."/>
            <person name="Matsumoto T."/>
            <person name="Suzuki Y."/>
            <person name="Yoshikawa H."/>
            <person name="Taylor T.D."/>
            <person name="Sugiyama J."/>
        </authorList>
    </citation>
    <scope>NUCLEOTIDE SEQUENCE [LARGE SCALE GENOMIC DNA]</scope>
    <source>
        <strain evidence="9">CBS 9802 / IAM 14324 / JCM 22182 / KY 12970</strain>
    </source>
</reference>
<keyword evidence="4 7" id="KW-0732">Signal</keyword>
<organism evidence="8 9">
    <name type="scientific">Mixia osmundae (strain CBS 9802 / IAM 14324 / JCM 22182 / KY 12970)</name>
    <dbReference type="NCBI Taxonomy" id="764103"/>
    <lineage>
        <taxon>Eukaryota</taxon>
        <taxon>Fungi</taxon>
        <taxon>Dikarya</taxon>
        <taxon>Basidiomycota</taxon>
        <taxon>Pucciniomycotina</taxon>
        <taxon>Mixiomycetes</taxon>
        <taxon>Mixiales</taxon>
        <taxon>Mixiaceae</taxon>
        <taxon>Mixia</taxon>
    </lineage>
</organism>
<evidence type="ECO:0000313" key="8">
    <source>
        <dbReference type="EMBL" id="GAA98884.1"/>
    </source>
</evidence>
<comment type="similarity">
    <text evidence="1 7">Belongs to the peptidase S10 family.</text>
</comment>
<evidence type="ECO:0000256" key="3">
    <source>
        <dbReference type="ARBA" id="ARBA00022670"/>
    </source>
</evidence>
<dbReference type="eggNOG" id="KOG1611">
    <property type="taxonomic scope" value="Eukaryota"/>
</dbReference>
<accession>G7E7S4</accession>
<keyword evidence="2 7" id="KW-0121">Carboxypeptidase</keyword>
<dbReference type="InterPro" id="IPR029058">
    <property type="entry name" value="AB_hydrolase_fold"/>
</dbReference>
<protein>
    <recommendedName>
        <fullName evidence="7">Carboxypeptidase</fullName>
        <ecNumber evidence="7">3.4.16.-</ecNumber>
    </recommendedName>
</protein>
<dbReference type="OrthoDB" id="443318at2759"/>
<dbReference type="InterPro" id="IPR002347">
    <property type="entry name" value="SDR_fam"/>
</dbReference>
<dbReference type="Pfam" id="PF00106">
    <property type="entry name" value="adh_short"/>
    <property type="match status" value="1"/>
</dbReference>
<evidence type="ECO:0000256" key="4">
    <source>
        <dbReference type="ARBA" id="ARBA00022729"/>
    </source>
</evidence>
<evidence type="ECO:0000256" key="2">
    <source>
        <dbReference type="ARBA" id="ARBA00022645"/>
    </source>
</evidence>
<dbReference type="InterPro" id="IPR001563">
    <property type="entry name" value="Peptidase_S10"/>
</dbReference>
<dbReference type="Gene3D" id="3.40.50.720">
    <property type="entry name" value="NAD(P)-binding Rossmann-like Domain"/>
    <property type="match status" value="1"/>
</dbReference>
<dbReference type="STRING" id="764103.G7E7S4"/>
<dbReference type="GO" id="GO:0000324">
    <property type="term" value="C:fungal-type vacuole"/>
    <property type="evidence" value="ECO:0007669"/>
    <property type="project" value="TreeGrafter"/>
</dbReference>
<dbReference type="InterPro" id="IPR036291">
    <property type="entry name" value="NAD(P)-bd_dom_sf"/>
</dbReference>
<dbReference type="PROSITE" id="PS00131">
    <property type="entry name" value="CARBOXYPEPT_SER_SER"/>
    <property type="match status" value="1"/>
</dbReference>
<dbReference type="Gene3D" id="1.10.287.410">
    <property type="match status" value="1"/>
</dbReference>
<feature type="signal peptide" evidence="7">
    <location>
        <begin position="1"/>
        <end position="18"/>
    </location>
</feature>
<keyword evidence="3 7" id="KW-0645">Protease</keyword>
<dbReference type="GO" id="GO:0004185">
    <property type="term" value="F:serine-type carboxypeptidase activity"/>
    <property type="evidence" value="ECO:0007669"/>
    <property type="project" value="UniProtKB-UniRule"/>
</dbReference>
<keyword evidence="6" id="KW-0325">Glycoprotein</keyword>
<dbReference type="EMBL" id="BABT02000165">
    <property type="protein sequence ID" value="GAA98884.1"/>
    <property type="molecule type" value="Genomic_DNA"/>
</dbReference>
<reference evidence="8 9" key="1">
    <citation type="journal article" date="2011" name="J. Gen. Appl. Microbiol.">
        <title>Draft genome sequencing of the enigmatic basidiomycete Mixia osmundae.</title>
        <authorList>
            <person name="Nishida H."/>
            <person name="Nagatsuka Y."/>
            <person name="Sugiyama J."/>
        </authorList>
    </citation>
    <scope>NUCLEOTIDE SEQUENCE [LARGE SCALE GENOMIC DNA]</scope>
    <source>
        <strain evidence="9">CBS 9802 / IAM 14324 / JCM 22182 / KY 12970</strain>
    </source>
</reference>
<dbReference type="PRINTS" id="PR00724">
    <property type="entry name" value="CRBOXYPTASEC"/>
</dbReference>
<proteinExistence type="inferred from homology"/>
<dbReference type="InParanoid" id="G7E7S4"/>
<keyword evidence="9" id="KW-1185">Reference proteome</keyword>
<dbReference type="SUPFAM" id="SSF53474">
    <property type="entry name" value="alpha/beta-Hydrolases"/>
    <property type="match status" value="1"/>
</dbReference>
<dbReference type="Gene3D" id="3.40.50.1820">
    <property type="entry name" value="alpha/beta hydrolase"/>
    <property type="match status" value="1"/>
</dbReference>
<dbReference type="PANTHER" id="PTHR11802">
    <property type="entry name" value="SERINE PROTEASE FAMILY S10 SERINE CARBOXYPEPTIDASE"/>
    <property type="match status" value="1"/>
</dbReference>
<dbReference type="InterPro" id="IPR018202">
    <property type="entry name" value="Ser_caboxypep_ser_AS"/>
</dbReference>
<dbReference type="RefSeq" id="XP_014567048.1">
    <property type="nucleotide sequence ID" value="XM_014711562.1"/>
</dbReference>
<dbReference type="eggNOG" id="KOG1282">
    <property type="taxonomic scope" value="Eukaryota"/>
</dbReference>
<evidence type="ECO:0000256" key="7">
    <source>
        <dbReference type="RuleBase" id="RU361156"/>
    </source>
</evidence>
<dbReference type="GO" id="GO:0006508">
    <property type="term" value="P:proteolysis"/>
    <property type="evidence" value="ECO:0007669"/>
    <property type="project" value="UniProtKB-KW"/>
</dbReference>
<dbReference type="SUPFAM" id="SSF51735">
    <property type="entry name" value="NAD(P)-binding Rossmann-fold domains"/>
    <property type="match status" value="1"/>
</dbReference>
<evidence type="ECO:0000256" key="1">
    <source>
        <dbReference type="ARBA" id="ARBA00009431"/>
    </source>
</evidence>
<evidence type="ECO:0000256" key="6">
    <source>
        <dbReference type="ARBA" id="ARBA00023180"/>
    </source>
</evidence>
<dbReference type="Pfam" id="PF00450">
    <property type="entry name" value="Peptidase_S10"/>
    <property type="match status" value="1"/>
</dbReference>
<feature type="chain" id="PRO_5008450658" description="Carboxypeptidase" evidence="7">
    <location>
        <begin position="19"/>
        <end position="1335"/>
    </location>
</feature>
<dbReference type="EC" id="3.4.16.-" evidence="7"/>
<gene>
    <name evidence="8" type="primary">Mo05572</name>
    <name evidence="8" type="ORF">E5Q_05572</name>
</gene>
<sequence>MHVFLWLALIGSGHLARAQQIVFSASYDAPIPSTRPVRILRHEALADHRVRLVEPQLTCDFTQKRYSGYLDAPSPTTGDDEGRHLFFTLYESRNDPSNDPVLLLLNGGPACSTFTYNLQEVGPCLLHKNDAGAFALKYNPYSWSNNATTIMLDQPVGTGFSYADSGDRGVWSTPDAARDVHAFVKIIMQAMPHLVNSHGIHMIGESYGGRYVPLMAKHLLSAADPIPLKSISLQNGWTDPKRQYESGYYASLCTNQSAYGPILDAPSCEKMLSNLPQCLKLMQSCYDHQNNTLVCIAAEAYCERTQVDPFTKTGRNPYNVMRHGDYAEDAWIEEYLNQETVRHDLGVDHEAGKGVRKFKGCGSKTFAQFTATGDGAKPSYEEVVYTLSHQVPVLVYAGDYDLICNALGNEAWTLALDWPGKEAYNSLPLTDWFASPDAKQRAGEMRSFGNLSFATVNKAGHFAPYEQPVNSLALIQAMTLRGANVGPRSKTARPTEQADDSWPGPYKVQGHAIICSAAMGGKVIVLITGANTGIGYETVKQLLTSNKAYHIIAAGRSLEKINTAVEELKSGTPKSHSTLSTAQIDVESDESIAKAAEAVEREYGYIDVLINNAGAQFDKELQTGTMTLRQVWNRAYDINVTGTHAMTLAFAPLFLKSKEARVLFITSGLSTLEGGSAALKGDLGPFKVPAGWPKPPGPSYSAYRSSKTGMNMMVLEWKRILKEDGVKIFLISPGFLATGLGNNREALKKAGAGDPSAGGEIIVATVEGKRDADVDKIVNASGTQPCPADGPATFVGSAETLIMIRDGHSLRNKQFTRALYECSTSSLIARPKWTMSPGFRVIRHQASATILCGGIHASRPRICPTAVHEEPCETPLRVMTALQIEPAALPSVLVYRPIFSAFGVCSILDEGELRPPACQSYILDETFTITIVGRWTPNLYVDPSQVLFDRIRAFVKLKQVVRGMRPQDTFLIFGIRYELPGTTQTSWMYDDQHCCALTSSIRLLLGGFVPQASYQTIEADAALAAACRPHARSRWDGACAQDYKRPHTYPCERVSRTMRVEMDPRQHSPQASFSPCASLSSMHNFLYWLGLLCFGLLERGQQATGQVEDLLTCSSDKGQGGTARYDGALEILLIVKDKVSMKFLALLSKPVVAGDLPSVQIYSPEFTGAGSCMAPRVGEPRPVHLPSMIDTVNGLLAITARGSPSMLNYMKPDFFILHNAAKMQLELRGFSDSAMTFLARFRQYGTEQSWTDEEMKACCTVFSEMILKLGVSVQMFQWQDTLPDGIILTACFPNPAGPRNKACKPTAAFRPPARYPCLHPHRLFEMRTPPTIASS</sequence>
<evidence type="ECO:0000256" key="5">
    <source>
        <dbReference type="ARBA" id="ARBA00022801"/>
    </source>
</evidence>
<dbReference type="Proteomes" id="UP000009131">
    <property type="component" value="Unassembled WGS sequence"/>
</dbReference>
<comment type="caution">
    <text evidence="8">The sequence shown here is derived from an EMBL/GenBank/DDBJ whole genome shotgun (WGS) entry which is preliminary data.</text>
</comment>
<evidence type="ECO:0000313" key="9">
    <source>
        <dbReference type="Proteomes" id="UP000009131"/>
    </source>
</evidence>
<keyword evidence="5 7" id="KW-0378">Hydrolase</keyword>
<name>G7E7S4_MIXOS</name>
<dbReference type="HOGENOM" id="CLU_258776_0_0_1"/>
<dbReference type="PANTHER" id="PTHR11802:SF113">
    <property type="entry name" value="SERINE CARBOXYPEPTIDASE CTSA-4.1"/>
    <property type="match status" value="1"/>
</dbReference>